<proteinExistence type="predicted"/>
<gene>
    <name evidence="2" type="ORF">E2562_014095</name>
</gene>
<name>A0A6G1DJA7_9ORYZ</name>
<dbReference type="AlphaFoldDB" id="A0A6G1DJA7"/>
<feature type="region of interest" description="Disordered" evidence="1">
    <location>
        <begin position="50"/>
        <end position="69"/>
    </location>
</feature>
<comment type="caution">
    <text evidence="2">The sequence shown here is derived from an EMBL/GenBank/DDBJ whole genome shotgun (WGS) entry which is preliminary data.</text>
</comment>
<reference evidence="2 3" key="1">
    <citation type="submission" date="2019-11" db="EMBL/GenBank/DDBJ databases">
        <title>Whole genome sequence of Oryza granulata.</title>
        <authorList>
            <person name="Li W."/>
        </authorList>
    </citation>
    <scope>NUCLEOTIDE SEQUENCE [LARGE SCALE GENOMIC DNA]</scope>
    <source>
        <strain evidence="3">cv. Menghai</strain>
        <tissue evidence="2">Leaf</tissue>
    </source>
</reference>
<keyword evidence="3" id="KW-1185">Reference proteome</keyword>
<sequence length="69" mass="7178">MPPTPSAAAVLFRPPACSVSLTPPTPSAASYSALPTPPTPSAAAVLFRLADASDAERQARRPTPPRRRL</sequence>
<evidence type="ECO:0000313" key="2">
    <source>
        <dbReference type="EMBL" id="KAF0912509.1"/>
    </source>
</evidence>
<dbReference type="Proteomes" id="UP000479710">
    <property type="component" value="Unassembled WGS sequence"/>
</dbReference>
<evidence type="ECO:0000256" key="1">
    <source>
        <dbReference type="SAM" id="MobiDB-lite"/>
    </source>
</evidence>
<organism evidence="2 3">
    <name type="scientific">Oryza meyeriana var. granulata</name>
    <dbReference type="NCBI Taxonomy" id="110450"/>
    <lineage>
        <taxon>Eukaryota</taxon>
        <taxon>Viridiplantae</taxon>
        <taxon>Streptophyta</taxon>
        <taxon>Embryophyta</taxon>
        <taxon>Tracheophyta</taxon>
        <taxon>Spermatophyta</taxon>
        <taxon>Magnoliopsida</taxon>
        <taxon>Liliopsida</taxon>
        <taxon>Poales</taxon>
        <taxon>Poaceae</taxon>
        <taxon>BOP clade</taxon>
        <taxon>Oryzoideae</taxon>
        <taxon>Oryzeae</taxon>
        <taxon>Oryzinae</taxon>
        <taxon>Oryza</taxon>
        <taxon>Oryza meyeriana</taxon>
    </lineage>
</organism>
<dbReference type="EMBL" id="SPHZ02000006">
    <property type="protein sequence ID" value="KAF0912509.1"/>
    <property type="molecule type" value="Genomic_DNA"/>
</dbReference>
<evidence type="ECO:0000313" key="3">
    <source>
        <dbReference type="Proteomes" id="UP000479710"/>
    </source>
</evidence>
<protein>
    <submittedName>
        <fullName evidence="2">Uncharacterized protein</fullName>
    </submittedName>
</protein>
<accession>A0A6G1DJA7</accession>